<dbReference type="OMA" id="RIYNEIH"/>
<dbReference type="GeneID" id="26908762"/>
<accession>A0A0M9FT93</accession>
<evidence type="ECO:0000313" key="2">
    <source>
        <dbReference type="EMBL" id="KPA75605.1"/>
    </source>
</evidence>
<dbReference type="OrthoDB" id="267016at2759"/>
<dbReference type="Proteomes" id="UP000037923">
    <property type="component" value="Unassembled WGS sequence"/>
</dbReference>
<proteinExistence type="predicted"/>
<name>A0A0M9FT93_LEPPY</name>
<dbReference type="EMBL" id="LGTL01000024">
    <property type="protein sequence ID" value="KPA75605.1"/>
    <property type="molecule type" value="Genomic_DNA"/>
</dbReference>
<dbReference type="RefSeq" id="XP_015654044.1">
    <property type="nucleotide sequence ID" value="XM_015807505.1"/>
</dbReference>
<feature type="region of interest" description="Disordered" evidence="1">
    <location>
        <begin position="211"/>
        <end position="324"/>
    </location>
</feature>
<evidence type="ECO:0000313" key="3">
    <source>
        <dbReference type="Proteomes" id="UP000037923"/>
    </source>
</evidence>
<dbReference type="AlphaFoldDB" id="A0A0M9FT93"/>
<feature type="compositionally biased region" description="Polar residues" evidence="1">
    <location>
        <begin position="458"/>
        <end position="473"/>
    </location>
</feature>
<protein>
    <submittedName>
        <fullName evidence="2">Uncharacterized protein</fullName>
    </submittedName>
</protein>
<gene>
    <name evidence="2" type="ORF">ABB37_08478</name>
</gene>
<feature type="compositionally biased region" description="Polar residues" evidence="1">
    <location>
        <begin position="312"/>
        <end position="321"/>
    </location>
</feature>
<feature type="compositionally biased region" description="Polar residues" evidence="1">
    <location>
        <begin position="235"/>
        <end position="279"/>
    </location>
</feature>
<sequence length="558" mass="58820">MSDGGQQQRRRDEEFTLEDYFVHQHALRSLQHPQPVWLVDDILGLRYRACLQLCLTPTRRLRLTNDCGQPDEEHADVGSCSSPSLDIPLVRGCSIDVVVSPTNSGDSALRIMLPTTLLSIDAPRENEASPNAESSYFVVPVSPMPCTTTAALTHAWAAVLRSLCVPPRTMAINTAAAALAAHPTSSSSTEHHADPHAAGAAFLNAAAVAGNGRGRTTSRPLSDAACASPAEPEPTVSSQARATPTTTTSNLQQAAFVTTPVRTTQTSAAERSGGNYQISHDNDDEADCQAEQRSPRRGHSPEKPPPLHRVLPTTTNVTAVGNDSDEDERRLALLTVALHDGTREAAERAATLCRSFTPTRSSPSRSSHADIDADAAVSPYVQPDDMAPAEAVVVVGEVDLDRPPTMAHVSSGLVPSVQHSHLLPSIMSSNDDEDEDEEGEGELNAEEAQGGADANHPNGHTGSYANLADSSRPQAPRGGHVCNLGSIGPSCGDAEALRMYNEIHGSRSSSSRPSAAASTDSNASSFVSSAYEAEEAGHHHRSGGRGRGEARKAASTPP</sequence>
<feature type="region of interest" description="Disordered" evidence="1">
    <location>
        <begin position="504"/>
        <end position="558"/>
    </location>
</feature>
<feature type="region of interest" description="Disordered" evidence="1">
    <location>
        <begin position="424"/>
        <end position="481"/>
    </location>
</feature>
<reference evidence="2 3" key="1">
    <citation type="submission" date="2015-07" db="EMBL/GenBank/DDBJ databases">
        <title>High-quality genome of monoxenous trypanosomatid Leptomonas pyrrhocoris.</title>
        <authorList>
            <person name="Flegontov P."/>
            <person name="Butenko A."/>
            <person name="Firsov S."/>
            <person name="Vlcek C."/>
            <person name="Logacheva M.D."/>
            <person name="Field M."/>
            <person name="Filatov D."/>
            <person name="Flegontova O."/>
            <person name="Gerasimov E."/>
            <person name="Jackson A.P."/>
            <person name="Kelly S."/>
            <person name="Opperdoes F."/>
            <person name="O'Reilly A."/>
            <person name="Votypka J."/>
            <person name="Yurchenko V."/>
            <person name="Lukes J."/>
        </authorList>
    </citation>
    <scope>NUCLEOTIDE SEQUENCE [LARGE SCALE GENOMIC DNA]</scope>
    <source>
        <strain evidence="2">H10</strain>
    </source>
</reference>
<keyword evidence="3" id="KW-1185">Reference proteome</keyword>
<organism evidence="2 3">
    <name type="scientific">Leptomonas pyrrhocoris</name>
    <name type="common">Firebug parasite</name>
    <dbReference type="NCBI Taxonomy" id="157538"/>
    <lineage>
        <taxon>Eukaryota</taxon>
        <taxon>Discoba</taxon>
        <taxon>Euglenozoa</taxon>
        <taxon>Kinetoplastea</taxon>
        <taxon>Metakinetoplastina</taxon>
        <taxon>Trypanosomatida</taxon>
        <taxon>Trypanosomatidae</taxon>
        <taxon>Leishmaniinae</taxon>
        <taxon>Leptomonas</taxon>
    </lineage>
</organism>
<dbReference type="VEuPathDB" id="TriTrypDB:LpyrH10_24_1180"/>
<comment type="caution">
    <text evidence="2">The sequence shown here is derived from an EMBL/GenBank/DDBJ whole genome shotgun (WGS) entry which is preliminary data.</text>
</comment>
<evidence type="ECO:0000256" key="1">
    <source>
        <dbReference type="SAM" id="MobiDB-lite"/>
    </source>
</evidence>
<feature type="compositionally biased region" description="Low complexity" evidence="1">
    <location>
        <begin position="506"/>
        <end position="525"/>
    </location>
</feature>
<feature type="compositionally biased region" description="Acidic residues" evidence="1">
    <location>
        <begin position="430"/>
        <end position="445"/>
    </location>
</feature>